<gene>
    <name evidence="8" type="ORF">XJ44_06960</name>
</gene>
<evidence type="ECO:0000256" key="3">
    <source>
        <dbReference type="ARBA" id="ARBA00012363"/>
    </source>
</evidence>
<evidence type="ECO:0000256" key="7">
    <source>
        <dbReference type="ARBA" id="ARBA00047371"/>
    </source>
</evidence>
<name>A0ABX3IH25_9BACT</name>
<dbReference type="Gene3D" id="3.90.228.20">
    <property type="match status" value="1"/>
</dbReference>
<comment type="similarity">
    <text evidence="2">Belongs to the phosphoenolpyruvate carboxykinase (ATP) family.</text>
</comment>
<organism evidence="8 9">
    <name type="scientific">Thermosipho affectus</name>
    <dbReference type="NCBI Taxonomy" id="660294"/>
    <lineage>
        <taxon>Bacteria</taxon>
        <taxon>Thermotogati</taxon>
        <taxon>Thermotogota</taxon>
        <taxon>Thermotogae</taxon>
        <taxon>Thermotogales</taxon>
        <taxon>Fervidobacteriaceae</taxon>
        <taxon>Thermosipho</taxon>
    </lineage>
</organism>
<comment type="caution">
    <text evidence="8">The sequence shown here is derived from an EMBL/GenBank/DDBJ whole genome shotgun (WGS) entry which is preliminary data.</text>
</comment>
<evidence type="ECO:0000256" key="5">
    <source>
        <dbReference type="ARBA" id="ARBA00022840"/>
    </source>
</evidence>
<keyword evidence="5" id="KW-0067">ATP-binding</keyword>
<keyword evidence="6" id="KW-0456">Lyase</keyword>
<evidence type="ECO:0000256" key="4">
    <source>
        <dbReference type="ARBA" id="ARBA00022741"/>
    </source>
</evidence>
<dbReference type="EC" id="4.1.1.49" evidence="3"/>
<accession>A0ABX3IH25</accession>
<dbReference type="Proteomes" id="UP000242616">
    <property type="component" value="Unassembled WGS sequence"/>
</dbReference>
<dbReference type="SUPFAM" id="SSF53795">
    <property type="entry name" value="PEP carboxykinase-like"/>
    <property type="match status" value="1"/>
</dbReference>
<evidence type="ECO:0000256" key="2">
    <source>
        <dbReference type="ARBA" id="ARBA00006052"/>
    </source>
</evidence>
<comment type="pathway">
    <text evidence="1">Carbohydrate biosynthesis; gluconeogenesis.</text>
</comment>
<dbReference type="InterPro" id="IPR008210">
    <property type="entry name" value="PEP_carboxykinase_N"/>
</dbReference>
<evidence type="ECO:0000256" key="1">
    <source>
        <dbReference type="ARBA" id="ARBA00004742"/>
    </source>
</evidence>
<evidence type="ECO:0000313" key="9">
    <source>
        <dbReference type="Proteomes" id="UP000242616"/>
    </source>
</evidence>
<dbReference type="SUPFAM" id="SSF68923">
    <property type="entry name" value="PEP carboxykinase N-terminal domain"/>
    <property type="match status" value="1"/>
</dbReference>
<dbReference type="Pfam" id="PF01293">
    <property type="entry name" value="PEPCK_ATP"/>
    <property type="match status" value="1"/>
</dbReference>
<keyword evidence="4" id="KW-0547">Nucleotide-binding</keyword>
<dbReference type="InterPro" id="IPR001272">
    <property type="entry name" value="PEP_carboxykinase_ATP"/>
</dbReference>
<dbReference type="InterPro" id="IPR013035">
    <property type="entry name" value="PEP_carboxykinase_C"/>
</dbReference>
<comment type="catalytic activity">
    <reaction evidence="7">
        <text>oxaloacetate + ATP = phosphoenolpyruvate + ADP + CO2</text>
        <dbReference type="Rhea" id="RHEA:18617"/>
        <dbReference type="ChEBI" id="CHEBI:16452"/>
        <dbReference type="ChEBI" id="CHEBI:16526"/>
        <dbReference type="ChEBI" id="CHEBI:30616"/>
        <dbReference type="ChEBI" id="CHEBI:58702"/>
        <dbReference type="ChEBI" id="CHEBI:456216"/>
        <dbReference type="EC" id="4.1.1.49"/>
    </reaction>
</comment>
<proteinExistence type="inferred from homology"/>
<dbReference type="EMBL" id="LBFC01000022">
    <property type="protein sequence ID" value="ONN26614.1"/>
    <property type="molecule type" value="Genomic_DNA"/>
</dbReference>
<reference evidence="8 9" key="1">
    <citation type="submission" date="2015-06" db="EMBL/GenBank/DDBJ databases">
        <title>Genome sequencing of Thermotogales isolates from hydrothermal vents.</title>
        <authorList>
            <person name="Haverkamp T.H."/>
            <person name="Kublanov I.V."/>
            <person name="Nesbo C.L."/>
        </authorList>
    </citation>
    <scope>NUCLEOTIDE SEQUENCE [LARGE SCALE GENOMIC DNA]</scope>
    <source>
        <strain evidence="9">ik275mar</strain>
    </source>
</reference>
<sequence>MATREYFKIDEISVNNPLFSPMRATIETAFYRNNVELVTTPKEAYKLAKNSPGTIVTSWEVYNPEMLGLERGTKVLLFNDGAVTGRYAAGRRILGTSDDNKYLEIVREAVYNTRYKKMYHGISFSGLSEEFMVKNHILIPQGHEILLYNWLLNFQYPSQEYESMYRKSFRYNEGDIYIFVDPDWKHPDFPLGLAIFDSEHNCAAILGMRYFGELKKGTLTLGWGIANRNGFVACHGGIKILKNEKTDFVAAFFGLSGSGKSTLTHTKHSKYDVTVLHDDAFIISTNSLSSVALEPSYFDKTADYPSNSEDNKYLLSIQNCGVTKDENGNLIPVMEDLRNGNGRAIKSRLWSANRVDKFDSPISAIFWLMKDPTLPPIVKIDSPNMASTMGALLTTKRTSAEKLDNDVDPNALVFEPYANPFRTYPLKEDYEKFKFVFEKGVQCYILNTGYFINKKVPKHLTIQLVEDVVENNIEWVKWFGTFYFAKIDGFLPNMEDREYIESLKKSFLKRKDFILSKKGTRDELPEEVLEAIEQIIGLL</sequence>
<keyword evidence="9" id="KW-1185">Reference proteome</keyword>
<evidence type="ECO:0000313" key="8">
    <source>
        <dbReference type="EMBL" id="ONN26614.1"/>
    </source>
</evidence>
<protein>
    <recommendedName>
        <fullName evidence="3">phosphoenolpyruvate carboxykinase (ATP)</fullName>
        <ecNumber evidence="3">4.1.1.49</ecNumber>
    </recommendedName>
</protein>
<evidence type="ECO:0000256" key="6">
    <source>
        <dbReference type="ARBA" id="ARBA00023239"/>
    </source>
</evidence>